<evidence type="ECO:0000313" key="2">
    <source>
        <dbReference type="Proteomes" id="UP000292408"/>
    </source>
</evidence>
<dbReference type="PANTHER" id="PTHR37463">
    <property type="entry name" value="GSL3115 PROTEIN"/>
    <property type="match status" value="1"/>
</dbReference>
<dbReference type="InterPro" id="IPR036390">
    <property type="entry name" value="WH_DNA-bd_sf"/>
</dbReference>
<dbReference type="EMBL" id="SGXT01000015">
    <property type="protein sequence ID" value="RZT59763.1"/>
    <property type="molecule type" value="Genomic_DNA"/>
</dbReference>
<gene>
    <name evidence="1" type="ORF">EV140_1749</name>
</gene>
<dbReference type="Pfam" id="PF11625">
    <property type="entry name" value="DUF3253"/>
    <property type="match status" value="1"/>
</dbReference>
<dbReference type="SUPFAM" id="SSF46785">
    <property type="entry name" value="Winged helix' DNA-binding domain"/>
    <property type="match status" value="1"/>
</dbReference>
<evidence type="ECO:0000313" key="1">
    <source>
        <dbReference type="EMBL" id="RZT59763.1"/>
    </source>
</evidence>
<comment type="caution">
    <text evidence="1">The sequence shown here is derived from an EMBL/GenBank/DDBJ whole genome shotgun (WGS) entry which is preliminary data.</text>
</comment>
<dbReference type="InterPro" id="IPR017136">
    <property type="entry name" value="UCP037205"/>
</dbReference>
<dbReference type="InterPro" id="IPR021660">
    <property type="entry name" value="DUF3253"/>
</dbReference>
<dbReference type="RefSeq" id="WP_130282992.1">
    <property type="nucleotide sequence ID" value="NZ_SGXT01000015.1"/>
</dbReference>
<proteinExistence type="predicted"/>
<dbReference type="AlphaFoldDB" id="A0A4Q7THS8"/>
<protein>
    <recommendedName>
        <fullName evidence="3">DUF2256 and DUF3253 domain-containing protein</fullName>
    </recommendedName>
</protein>
<evidence type="ECO:0008006" key="3">
    <source>
        <dbReference type="Google" id="ProtNLM"/>
    </source>
</evidence>
<dbReference type="OrthoDB" id="34459at2"/>
<reference evidence="1 2" key="1">
    <citation type="journal article" date="2015" name="Stand. Genomic Sci.">
        <title>Genomic Encyclopedia of Bacterial and Archaeal Type Strains, Phase III: the genomes of soil and plant-associated and newly described type strains.</title>
        <authorList>
            <person name="Whitman W.B."/>
            <person name="Woyke T."/>
            <person name="Klenk H.P."/>
            <person name="Zhou Y."/>
            <person name="Lilburn T.G."/>
            <person name="Beck B.J."/>
            <person name="De Vos P."/>
            <person name="Vandamme P."/>
            <person name="Eisen J.A."/>
            <person name="Garrity G."/>
            <person name="Hugenholtz P."/>
            <person name="Kyrpides N.C."/>
        </authorList>
    </citation>
    <scope>NUCLEOTIDE SEQUENCE [LARGE SCALE GENOMIC DNA]</scope>
    <source>
        <strain evidence="1 2">AC4r</strain>
    </source>
</reference>
<dbReference type="Pfam" id="PF10013">
    <property type="entry name" value="DUF2256"/>
    <property type="match status" value="1"/>
</dbReference>
<dbReference type="PANTHER" id="PTHR37463:SF1">
    <property type="entry name" value="DUF2256 DOMAIN-CONTAINING PROTEIN"/>
    <property type="match status" value="1"/>
</dbReference>
<sequence length="157" mass="17209">MGRQRPGRDARDGASAALAGDVANRVDRTDRTDKTCASCGRRIEWRAKWARDWANVKYCSDACRVRGVREVDRELEASIQSLLDARAASATICPSEAARAVAAARGLPGDEPWRELMEPARRAARRLVATGEVEITQGGRVVDPSTARGPIRVRKVR</sequence>
<accession>A0A4Q7THS8</accession>
<keyword evidence="2" id="KW-1185">Reference proteome</keyword>
<dbReference type="Gene3D" id="1.10.10.10">
    <property type="entry name" value="Winged helix-like DNA-binding domain superfamily/Winged helix DNA-binding domain"/>
    <property type="match status" value="1"/>
</dbReference>
<name>A0A4Q7THS8_9MICO</name>
<organism evidence="1 2">
    <name type="scientific">Microcella alkaliphila</name>
    <dbReference type="NCBI Taxonomy" id="279828"/>
    <lineage>
        <taxon>Bacteria</taxon>
        <taxon>Bacillati</taxon>
        <taxon>Actinomycetota</taxon>
        <taxon>Actinomycetes</taxon>
        <taxon>Micrococcales</taxon>
        <taxon>Microbacteriaceae</taxon>
        <taxon>Microcella</taxon>
    </lineage>
</organism>
<dbReference type="InterPro" id="IPR036388">
    <property type="entry name" value="WH-like_DNA-bd_sf"/>
</dbReference>
<dbReference type="Proteomes" id="UP000292408">
    <property type="component" value="Unassembled WGS sequence"/>
</dbReference>